<dbReference type="AlphaFoldDB" id="A0A2M9WJK5"/>
<dbReference type="Gene3D" id="3.40.1440.10">
    <property type="entry name" value="GIY-YIG endonuclease"/>
    <property type="match status" value="1"/>
</dbReference>
<dbReference type="RefSeq" id="WP_068813282.1">
    <property type="nucleotide sequence ID" value="NZ_JAATOH010000046.1"/>
</dbReference>
<dbReference type="PANTHER" id="PTHR47739">
    <property type="entry name" value="TRNA1(VAL) (ADENINE(37)-N6)-METHYLTRANSFERASE"/>
    <property type="match status" value="1"/>
</dbReference>
<gene>
    <name evidence="3" type="ORF">BHU41_03525</name>
    <name evidence="4" type="ORF">CYJ79_03060</name>
    <name evidence="2" type="ORF">F8251_02115</name>
</gene>
<organism evidence="3 5">
    <name type="scientific">Lactobacillus crispatus</name>
    <dbReference type="NCBI Taxonomy" id="47770"/>
    <lineage>
        <taxon>Bacteria</taxon>
        <taxon>Bacillati</taxon>
        <taxon>Bacillota</taxon>
        <taxon>Bacilli</taxon>
        <taxon>Lactobacillales</taxon>
        <taxon>Lactobacillaceae</taxon>
        <taxon>Lactobacillus</taxon>
    </lineage>
</organism>
<evidence type="ECO:0000259" key="1">
    <source>
        <dbReference type="PROSITE" id="PS50164"/>
    </source>
</evidence>
<dbReference type="PANTHER" id="PTHR47739:SF1">
    <property type="entry name" value="TRNA1(VAL) (ADENINE(37)-N6)-METHYLTRANSFERASE"/>
    <property type="match status" value="1"/>
</dbReference>
<dbReference type="Proteomes" id="UP000430323">
    <property type="component" value="Unassembled WGS sequence"/>
</dbReference>
<keyword evidence="3" id="KW-0489">Methyltransferase</keyword>
<dbReference type="InterPro" id="IPR050210">
    <property type="entry name" value="tRNA_Adenine-N(6)_MTase"/>
</dbReference>
<evidence type="ECO:0000313" key="3">
    <source>
        <dbReference type="EMBL" id="PJZ08629.1"/>
    </source>
</evidence>
<dbReference type="SUPFAM" id="SSF53335">
    <property type="entry name" value="S-adenosyl-L-methionine-dependent methyltransferases"/>
    <property type="match status" value="1"/>
</dbReference>
<sequence>MVELKDNERIDYMYSDNLRIIQDKTAFSFSMDTLLLAYWAKGLIRDKDKVADLCAGNCAATIYMAYFNRAHYDAIEIQDEIYSQAVRSIELNDMENRISVYKDNVLNAPKFLRKDSYDVVTVNPPYFKAPEGHEVNPDRKKAIARHELLINLEQIIEVASGLLKMKGKMLMVHRPERLGEIAYYCMKHDLSIKMVQPFVPHRGEDANLIIVEAVKHTGTDGTVLKDAVEVHESNGDFTPLVQRISRETADDKAKHEAQGKYYFYVLLCNDGSFYGGFTNDLEHRLKMHNLGKGAKYTKTRRPVRMIYHEQFDDKRLALKREYWFKHHSRAWKEKFLHEHNIKF</sequence>
<dbReference type="Proteomes" id="UP000235119">
    <property type="component" value="Unassembled WGS sequence"/>
</dbReference>
<comment type="caution">
    <text evidence="3">The sequence shown here is derived from an EMBL/GenBank/DDBJ whole genome shotgun (WGS) entry which is preliminary data.</text>
</comment>
<reference evidence="2 7" key="3">
    <citation type="submission" date="2019-09" db="EMBL/GenBank/DDBJ databases">
        <title>Investigation of probiotic properties of different lactic acid bacteria.</title>
        <authorList>
            <person name="Jaomanjaka F."/>
            <person name="Blanc P."/>
        </authorList>
    </citation>
    <scope>NUCLEOTIDE SEQUENCE [LARGE SCALE GENOMIC DNA]</scope>
    <source>
        <strain evidence="2 7">BIO6272</strain>
    </source>
</reference>
<dbReference type="InterPro" id="IPR000305">
    <property type="entry name" value="GIY-YIG_endonuc"/>
</dbReference>
<dbReference type="InterPro" id="IPR007848">
    <property type="entry name" value="Small_mtfrase_dom"/>
</dbReference>
<dbReference type="Gene3D" id="3.40.50.150">
    <property type="entry name" value="Vaccinia Virus protein VP39"/>
    <property type="match status" value="1"/>
</dbReference>
<accession>A0A2M9WJK5</accession>
<dbReference type="EMBL" id="WBOB01000005">
    <property type="protein sequence ID" value="KAB1977916.1"/>
    <property type="molecule type" value="Genomic_DNA"/>
</dbReference>
<dbReference type="GO" id="GO:0008168">
    <property type="term" value="F:methyltransferase activity"/>
    <property type="evidence" value="ECO:0007669"/>
    <property type="project" value="UniProtKB-KW"/>
</dbReference>
<evidence type="ECO:0000313" key="2">
    <source>
        <dbReference type="EMBL" id="KAB1977916.1"/>
    </source>
</evidence>
<dbReference type="SUPFAM" id="SSF82771">
    <property type="entry name" value="GIY-YIG endonuclease"/>
    <property type="match status" value="1"/>
</dbReference>
<evidence type="ECO:0000313" key="4">
    <source>
        <dbReference type="EMBL" id="PLT11823.1"/>
    </source>
</evidence>
<evidence type="ECO:0000313" key="6">
    <source>
        <dbReference type="Proteomes" id="UP000235119"/>
    </source>
</evidence>
<reference evidence="4 6" key="2">
    <citation type="submission" date="2017-12" db="EMBL/GenBank/DDBJ databases">
        <title>Phylogenetic diversity of female urinary microbiome.</title>
        <authorList>
            <person name="Thomas-White K."/>
            <person name="Wolfe A.J."/>
        </authorList>
    </citation>
    <scope>NUCLEOTIDE SEQUENCE [LARGE SCALE GENOMIC DNA]</scope>
    <source>
        <strain evidence="4 6">UMB0085</strain>
    </source>
</reference>
<dbReference type="PROSITE" id="PS50164">
    <property type="entry name" value="GIY_YIG"/>
    <property type="match status" value="1"/>
</dbReference>
<name>A0A2M9WJK5_9LACO</name>
<keyword evidence="3" id="KW-0808">Transferase</keyword>
<dbReference type="CDD" id="cd02440">
    <property type="entry name" value="AdoMet_MTases"/>
    <property type="match status" value="1"/>
</dbReference>
<reference evidence="3 5" key="1">
    <citation type="submission" date="2016-10" db="EMBL/GenBank/DDBJ databases">
        <title>WGS of isloates from the oral cavity of healthy individuals.</title>
        <authorList>
            <person name="Sharma S."/>
            <person name="Pal V.K."/>
            <person name="Patil P.B."/>
            <person name="Korpole S."/>
            <person name="Grover V."/>
        </authorList>
    </citation>
    <scope>NUCLEOTIDE SEQUENCE [LARGE SCALE GENOMIC DNA]</scope>
    <source>
        <strain evidence="3 5">DISK12</strain>
    </source>
</reference>
<dbReference type="InterPro" id="IPR035901">
    <property type="entry name" value="GIY-YIG_endonuc_sf"/>
</dbReference>
<dbReference type="EMBL" id="MKXG01000431">
    <property type="protein sequence ID" value="PJZ08629.1"/>
    <property type="molecule type" value="Genomic_DNA"/>
</dbReference>
<dbReference type="EMBL" id="PKIW01000009">
    <property type="protein sequence ID" value="PLT11823.1"/>
    <property type="molecule type" value="Genomic_DNA"/>
</dbReference>
<dbReference type="GO" id="GO:0032259">
    <property type="term" value="P:methylation"/>
    <property type="evidence" value="ECO:0007669"/>
    <property type="project" value="UniProtKB-KW"/>
</dbReference>
<feature type="domain" description="GIY-YIG" evidence="1">
    <location>
        <begin position="259"/>
        <end position="334"/>
    </location>
</feature>
<dbReference type="Proteomes" id="UP000231914">
    <property type="component" value="Unassembled WGS sequence"/>
</dbReference>
<dbReference type="Pfam" id="PF05175">
    <property type="entry name" value="MTS"/>
    <property type="match status" value="1"/>
</dbReference>
<evidence type="ECO:0000313" key="7">
    <source>
        <dbReference type="Proteomes" id="UP000430323"/>
    </source>
</evidence>
<proteinExistence type="predicted"/>
<dbReference type="Pfam" id="PF01541">
    <property type="entry name" value="GIY-YIG"/>
    <property type="match status" value="1"/>
</dbReference>
<protein>
    <submittedName>
        <fullName evidence="3">Methyltransferase</fullName>
    </submittedName>
</protein>
<dbReference type="CDD" id="cd10456">
    <property type="entry name" value="GIY-YIG_UPF0213"/>
    <property type="match status" value="1"/>
</dbReference>
<dbReference type="InterPro" id="IPR029063">
    <property type="entry name" value="SAM-dependent_MTases_sf"/>
</dbReference>
<evidence type="ECO:0000313" key="5">
    <source>
        <dbReference type="Proteomes" id="UP000231914"/>
    </source>
</evidence>